<dbReference type="EMBL" id="ML977150">
    <property type="protein sequence ID" value="KAF1987851.1"/>
    <property type="molecule type" value="Genomic_DNA"/>
</dbReference>
<protein>
    <submittedName>
        <fullName evidence="2">Uncharacterized protein</fullName>
    </submittedName>
</protein>
<feature type="compositionally biased region" description="Polar residues" evidence="1">
    <location>
        <begin position="39"/>
        <end position="52"/>
    </location>
</feature>
<feature type="compositionally biased region" description="Basic and acidic residues" evidence="1">
    <location>
        <begin position="66"/>
        <end position="75"/>
    </location>
</feature>
<feature type="region of interest" description="Disordered" evidence="1">
    <location>
        <begin position="26"/>
        <end position="78"/>
    </location>
</feature>
<keyword evidence="3" id="KW-1185">Reference proteome</keyword>
<proteinExistence type="predicted"/>
<gene>
    <name evidence="2" type="ORF">K402DRAFT_35253</name>
</gene>
<dbReference type="AlphaFoldDB" id="A0A6G1H3R2"/>
<evidence type="ECO:0000313" key="2">
    <source>
        <dbReference type="EMBL" id="KAF1987851.1"/>
    </source>
</evidence>
<organism evidence="2 3">
    <name type="scientific">Aulographum hederae CBS 113979</name>
    <dbReference type="NCBI Taxonomy" id="1176131"/>
    <lineage>
        <taxon>Eukaryota</taxon>
        <taxon>Fungi</taxon>
        <taxon>Dikarya</taxon>
        <taxon>Ascomycota</taxon>
        <taxon>Pezizomycotina</taxon>
        <taxon>Dothideomycetes</taxon>
        <taxon>Pleosporomycetidae</taxon>
        <taxon>Aulographales</taxon>
        <taxon>Aulographaceae</taxon>
    </lineage>
</organism>
<evidence type="ECO:0000313" key="3">
    <source>
        <dbReference type="Proteomes" id="UP000800041"/>
    </source>
</evidence>
<reference evidence="2" key="1">
    <citation type="journal article" date="2020" name="Stud. Mycol.">
        <title>101 Dothideomycetes genomes: a test case for predicting lifestyles and emergence of pathogens.</title>
        <authorList>
            <person name="Haridas S."/>
            <person name="Albert R."/>
            <person name="Binder M."/>
            <person name="Bloem J."/>
            <person name="Labutti K."/>
            <person name="Salamov A."/>
            <person name="Andreopoulos B."/>
            <person name="Baker S."/>
            <person name="Barry K."/>
            <person name="Bills G."/>
            <person name="Bluhm B."/>
            <person name="Cannon C."/>
            <person name="Castanera R."/>
            <person name="Culley D."/>
            <person name="Daum C."/>
            <person name="Ezra D."/>
            <person name="Gonzalez J."/>
            <person name="Henrissat B."/>
            <person name="Kuo A."/>
            <person name="Liang C."/>
            <person name="Lipzen A."/>
            <person name="Lutzoni F."/>
            <person name="Magnuson J."/>
            <person name="Mondo S."/>
            <person name="Nolan M."/>
            <person name="Ohm R."/>
            <person name="Pangilinan J."/>
            <person name="Park H.-J."/>
            <person name="Ramirez L."/>
            <person name="Alfaro M."/>
            <person name="Sun H."/>
            <person name="Tritt A."/>
            <person name="Yoshinaga Y."/>
            <person name="Zwiers L.-H."/>
            <person name="Turgeon B."/>
            <person name="Goodwin S."/>
            <person name="Spatafora J."/>
            <person name="Crous P."/>
            <person name="Grigoriev I."/>
        </authorList>
    </citation>
    <scope>NUCLEOTIDE SEQUENCE</scope>
    <source>
        <strain evidence="2">CBS 113979</strain>
    </source>
</reference>
<dbReference type="Proteomes" id="UP000800041">
    <property type="component" value="Unassembled WGS sequence"/>
</dbReference>
<sequence length="176" mass="20406">MQEWRLCMRYYSQELEKSLGHILKSSPQTRTGKWRESPLQYSKKSPVPTSQLLRPWGSGHYTSSTKYRDKKENHSRSQLLPKPAHLNSTIDRTEYFLNSRLILGYTTTCEEHNPSLEKRKTKTAAGEYLFSLLQSCSSAPQRYYMWPFRRVVDCSMRWVECGVLKTIRGGGGGGYI</sequence>
<evidence type="ECO:0000256" key="1">
    <source>
        <dbReference type="SAM" id="MobiDB-lite"/>
    </source>
</evidence>
<accession>A0A6G1H3R2</accession>
<name>A0A6G1H3R2_9PEZI</name>